<evidence type="ECO:0000256" key="1">
    <source>
        <dbReference type="ARBA" id="ARBA00000683"/>
    </source>
</evidence>
<protein>
    <recommendedName>
        <fullName evidence="5">phosphoenolpyruvate--protein phosphotransferase</fullName>
        <ecNumber evidence="5">2.7.3.9</ecNumber>
    </recommendedName>
</protein>
<evidence type="ECO:0000256" key="5">
    <source>
        <dbReference type="ARBA" id="ARBA00012232"/>
    </source>
</evidence>
<dbReference type="OrthoDB" id="9765468at2"/>
<evidence type="ECO:0000256" key="13">
    <source>
        <dbReference type="ARBA" id="ARBA00022842"/>
    </source>
</evidence>
<evidence type="ECO:0000256" key="7">
    <source>
        <dbReference type="ARBA" id="ARBA00022490"/>
    </source>
</evidence>
<evidence type="ECO:0000256" key="14">
    <source>
        <dbReference type="SAM" id="Coils"/>
    </source>
</evidence>
<dbReference type="Pfam" id="PF00391">
    <property type="entry name" value="PEP-utilizers"/>
    <property type="match status" value="1"/>
</dbReference>
<dbReference type="InterPro" id="IPR036637">
    <property type="entry name" value="Phosphohistidine_dom_sf"/>
</dbReference>
<evidence type="ECO:0000256" key="11">
    <source>
        <dbReference type="ARBA" id="ARBA00022723"/>
    </source>
</evidence>
<keyword evidence="10" id="KW-0598">Phosphotransferase system</keyword>
<feature type="domain" description="GAF" evidence="15">
    <location>
        <begin position="17"/>
        <end position="164"/>
    </location>
</feature>
<proteinExistence type="inferred from homology"/>
<dbReference type="InterPro" id="IPR036618">
    <property type="entry name" value="PtsI_HPr-bd_sf"/>
</dbReference>
<evidence type="ECO:0000313" key="17">
    <source>
        <dbReference type="Proteomes" id="UP000054695"/>
    </source>
</evidence>
<keyword evidence="13" id="KW-0460">Magnesium</keyword>
<dbReference type="SUPFAM" id="SSF52009">
    <property type="entry name" value="Phosphohistidine domain"/>
    <property type="match status" value="1"/>
</dbReference>
<dbReference type="SUPFAM" id="SSF47831">
    <property type="entry name" value="Enzyme I of the PEP:sugar phosphotransferase system HPr-binding (sub)domain"/>
    <property type="match status" value="1"/>
</dbReference>
<dbReference type="SUPFAM" id="SSF55781">
    <property type="entry name" value="GAF domain-like"/>
    <property type="match status" value="1"/>
</dbReference>
<dbReference type="PATRIC" id="fig|447.4.peg.657"/>
<dbReference type="NCBIfam" id="NF008283">
    <property type="entry name" value="PRK11061.1"/>
    <property type="match status" value="1"/>
</dbReference>
<evidence type="ECO:0000256" key="8">
    <source>
        <dbReference type="ARBA" id="ARBA00022597"/>
    </source>
</evidence>
<dbReference type="AlphaFoldDB" id="A0A0W0RYR2"/>
<dbReference type="PRINTS" id="PR01736">
    <property type="entry name" value="PHPHTRNFRASE"/>
</dbReference>
<dbReference type="InterPro" id="IPR006318">
    <property type="entry name" value="PTS_EI-like"/>
</dbReference>
<evidence type="ECO:0000256" key="4">
    <source>
        <dbReference type="ARBA" id="ARBA00007837"/>
    </source>
</evidence>
<dbReference type="SMART" id="SM00065">
    <property type="entry name" value="GAF"/>
    <property type="match status" value="1"/>
</dbReference>
<dbReference type="Proteomes" id="UP000054695">
    <property type="component" value="Unassembled WGS sequence"/>
</dbReference>
<name>A0A0W0RYR2_LEGBO</name>
<dbReference type="Gene3D" id="3.20.20.60">
    <property type="entry name" value="Phosphoenolpyruvate-binding domains"/>
    <property type="match status" value="1"/>
</dbReference>
<keyword evidence="14" id="KW-0175">Coiled coil</keyword>
<dbReference type="Pfam" id="PF02896">
    <property type="entry name" value="PEP-utilizers_C"/>
    <property type="match status" value="1"/>
</dbReference>
<keyword evidence="8" id="KW-0762">Sugar transport</keyword>
<dbReference type="InterPro" id="IPR029016">
    <property type="entry name" value="GAF-like_dom_sf"/>
</dbReference>
<dbReference type="Pfam" id="PF05524">
    <property type="entry name" value="PEP-utilisers_N"/>
    <property type="match status" value="1"/>
</dbReference>
<evidence type="ECO:0000256" key="9">
    <source>
        <dbReference type="ARBA" id="ARBA00022679"/>
    </source>
</evidence>
<dbReference type="Gene3D" id="3.30.450.40">
    <property type="match status" value="1"/>
</dbReference>
<dbReference type="GO" id="GO:0005737">
    <property type="term" value="C:cytoplasm"/>
    <property type="evidence" value="ECO:0007669"/>
    <property type="project" value="UniProtKB-SubCell"/>
</dbReference>
<dbReference type="GO" id="GO:0046872">
    <property type="term" value="F:metal ion binding"/>
    <property type="evidence" value="ECO:0007669"/>
    <property type="project" value="UniProtKB-KW"/>
</dbReference>
<dbReference type="PANTHER" id="PTHR46244:SF1">
    <property type="entry name" value="PHOSPHOENOLPYRUVATE-DEPENDENT PHOSPHOTRANSFERASE SYSTEM"/>
    <property type="match status" value="1"/>
</dbReference>
<accession>A0A0W0RYR2</accession>
<evidence type="ECO:0000259" key="15">
    <source>
        <dbReference type="SMART" id="SM00065"/>
    </source>
</evidence>
<dbReference type="GO" id="GO:0009401">
    <property type="term" value="P:phosphoenolpyruvate-dependent sugar phosphotransferase system"/>
    <property type="evidence" value="ECO:0007669"/>
    <property type="project" value="UniProtKB-KW"/>
</dbReference>
<evidence type="ECO:0000256" key="10">
    <source>
        <dbReference type="ARBA" id="ARBA00022683"/>
    </source>
</evidence>
<dbReference type="EC" id="2.7.3.9" evidence="5"/>
<feature type="coiled-coil region" evidence="14">
    <location>
        <begin position="216"/>
        <end position="250"/>
    </location>
</feature>
<comment type="catalytic activity">
    <reaction evidence="1">
        <text>L-histidyl-[protein] + phosphoenolpyruvate = N(pros)-phospho-L-histidyl-[protein] + pyruvate</text>
        <dbReference type="Rhea" id="RHEA:23880"/>
        <dbReference type="Rhea" id="RHEA-COMP:9745"/>
        <dbReference type="Rhea" id="RHEA-COMP:9746"/>
        <dbReference type="ChEBI" id="CHEBI:15361"/>
        <dbReference type="ChEBI" id="CHEBI:29979"/>
        <dbReference type="ChEBI" id="CHEBI:58702"/>
        <dbReference type="ChEBI" id="CHEBI:64837"/>
        <dbReference type="EC" id="2.7.3.9"/>
    </reaction>
</comment>
<dbReference type="InterPro" id="IPR008279">
    <property type="entry name" value="PEP-util_enz_mobile_dom"/>
</dbReference>
<dbReference type="GO" id="GO:0008965">
    <property type="term" value="F:phosphoenolpyruvate-protein phosphotransferase activity"/>
    <property type="evidence" value="ECO:0007669"/>
    <property type="project" value="UniProtKB-EC"/>
</dbReference>
<dbReference type="PANTHER" id="PTHR46244">
    <property type="entry name" value="PHOSPHOENOLPYRUVATE-PROTEIN PHOSPHOTRANSFERASE"/>
    <property type="match status" value="1"/>
</dbReference>
<evidence type="ECO:0000256" key="2">
    <source>
        <dbReference type="ARBA" id="ARBA00001946"/>
    </source>
</evidence>
<reference evidence="16 17" key="1">
    <citation type="submission" date="2015-11" db="EMBL/GenBank/DDBJ databases">
        <title>Genomic analysis of 38 Legionella species identifies large and diverse effector repertoires.</title>
        <authorList>
            <person name="Burstein D."/>
            <person name="Amaro F."/>
            <person name="Zusman T."/>
            <person name="Lifshitz Z."/>
            <person name="Cohen O."/>
            <person name="Gilbert J.A."/>
            <person name="Pupko T."/>
            <person name="Shuman H.A."/>
            <person name="Segal G."/>
        </authorList>
    </citation>
    <scope>NUCLEOTIDE SEQUENCE [LARGE SCALE GENOMIC DNA]</scope>
    <source>
        <strain evidence="16 17">WIGA</strain>
    </source>
</reference>
<keyword evidence="11" id="KW-0479">Metal-binding</keyword>
<evidence type="ECO:0000256" key="6">
    <source>
        <dbReference type="ARBA" id="ARBA00022448"/>
    </source>
</evidence>
<dbReference type="InterPro" id="IPR008731">
    <property type="entry name" value="PTS_EIN"/>
</dbReference>
<dbReference type="SUPFAM" id="SSF51621">
    <property type="entry name" value="Phosphoenolpyruvate/pyruvate domain"/>
    <property type="match status" value="1"/>
</dbReference>
<comment type="subcellular location">
    <subcellularLocation>
        <location evidence="3">Cytoplasm</location>
    </subcellularLocation>
</comment>
<dbReference type="InterPro" id="IPR050499">
    <property type="entry name" value="PEP-utilizing_PTS_enzyme"/>
</dbReference>
<evidence type="ECO:0000256" key="3">
    <source>
        <dbReference type="ARBA" id="ARBA00004496"/>
    </source>
</evidence>
<dbReference type="Pfam" id="PF01590">
    <property type="entry name" value="GAF"/>
    <property type="match status" value="1"/>
</dbReference>
<dbReference type="InterPro" id="IPR015813">
    <property type="entry name" value="Pyrv/PenolPyrv_kinase-like_dom"/>
</dbReference>
<dbReference type="RefSeq" id="WP_058458305.1">
    <property type="nucleotide sequence ID" value="NZ_CAAAIY010000008.1"/>
</dbReference>
<dbReference type="GO" id="GO:0016301">
    <property type="term" value="F:kinase activity"/>
    <property type="evidence" value="ECO:0007669"/>
    <property type="project" value="UniProtKB-KW"/>
</dbReference>
<dbReference type="InterPro" id="IPR040442">
    <property type="entry name" value="Pyrv_kinase-like_dom_sf"/>
</dbReference>
<evidence type="ECO:0000313" key="16">
    <source>
        <dbReference type="EMBL" id="KTC76275.1"/>
    </source>
</evidence>
<dbReference type="InterPro" id="IPR003018">
    <property type="entry name" value="GAF"/>
</dbReference>
<comment type="similarity">
    <text evidence="4">Belongs to the PEP-utilizing enzyme family.</text>
</comment>
<keyword evidence="12" id="KW-0418">Kinase</keyword>
<keyword evidence="16" id="KW-0670">Pyruvate</keyword>
<gene>
    <name evidence="16" type="primary">ptsP</name>
    <name evidence="16" type="ORF">Lboz_0611</name>
</gene>
<dbReference type="InterPro" id="IPR000121">
    <property type="entry name" value="PEP_util_C"/>
</dbReference>
<organism evidence="16 17">
    <name type="scientific">Legionella bozemanae</name>
    <name type="common">Fluoribacter bozemanae</name>
    <dbReference type="NCBI Taxonomy" id="447"/>
    <lineage>
        <taxon>Bacteria</taxon>
        <taxon>Pseudomonadati</taxon>
        <taxon>Pseudomonadota</taxon>
        <taxon>Gammaproteobacteria</taxon>
        <taxon>Legionellales</taxon>
        <taxon>Legionellaceae</taxon>
        <taxon>Legionella</taxon>
    </lineage>
</organism>
<dbReference type="NCBIfam" id="TIGR01417">
    <property type="entry name" value="PTS_I_fam"/>
    <property type="match status" value="1"/>
</dbReference>
<keyword evidence="17" id="KW-1185">Reference proteome</keyword>
<evidence type="ECO:0000256" key="12">
    <source>
        <dbReference type="ARBA" id="ARBA00022777"/>
    </source>
</evidence>
<keyword evidence="9 16" id="KW-0808">Transferase</keyword>
<keyword evidence="6" id="KW-0813">Transport</keyword>
<comment type="cofactor">
    <cofactor evidence="2">
        <name>Mg(2+)</name>
        <dbReference type="ChEBI" id="CHEBI:18420"/>
    </cofactor>
</comment>
<dbReference type="EMBL" id="LNXU01000005">
    <property type="protein sequence ID" value="KTC76275.1"/>
    <property type="molecule type" value="Genomic_DNA"/>
</dbReference>
<sequence length="765" mass="84229">MLKVLKRIVQEVTAAKQLSEALGILVHQINKAINAEAASVYLIDTKHAEYVLIATEGLNKQAQFRVRISFDSGLVGLVGRREEPINLEDAPAHPDFYHNPLLGEERFKAFLGVPIIQHRKIYGVLIVQQTEQRYFDDTEESFLITLAAQLGGIIAHAEATGELAELTQPKPMGVTKKVEAGTTALAGIGSVPGIGIGTAVVVYPQADIDAVPQNPVETLDEEINAFYEALESTRDDMHRLSRRMKSVVAEEEHALFDVYLRILDKDSLGTEVERVIRKEKIGAQAALAAVIKKHIAQFESMEDSYLRERASDFRDLGRRVLAALQWSQQEEIVYPKRTVLVGEEVTAAALAEVPEGCLAGVISAKGSNNSHVAILARALGVPTVMGVRGLKLDLISRRAIIVDGYYGQVYISPSKSVLAEFKLLEQEEQALNQSLVSLRDKPAETVDNYKVSLQVNTGLAMDAGLSMSVGAEGVGLYRSEVPFMSRDHFPSEDEQTIIYRQTLKAFAPHPVTMRTLDIGGDKVLPYFPVAEDNPYLGWRGIRVTLDHPDVFLMQIRAMMRASEELNNLRIMLPMVTNLSEVEEASYLIDQAFTELLEEGCAIEKPKLGVMIEVPAAAYLAREIAKRVDFISVGSNDLTQYFLAVDRNNARVAGLYDAMHPAMLRVLLKVVEGGHAAGVEVSICGEMASDPLAVILLIAMGFDTLSMNSSSLPRVKWVIRNFSIATARKILAEVLEFEHPAQIRFHLQKALEEEGLGSLIRAGKSL</sequence>
<dbReference type="STRING" id="447.Lboz_0611"/>
<keyword evidence="7" id="KW-0963">Cytoplasm</keyword>
<dbReference type="Gene3D" id="1.10.274.10">
    <property type="entry name" value="PtsI, HPr-binding domain"/>
    <property type="match status" value="1"/>
</dbReference>
<dbReference type="Gene3D" id="3.50.30.10">
    <property type="entry name" value="Phosphohistidine domain"/>
    <property type="match status" value="1"/>
</dbReference>
<comment type="caution">
    <text evidence="16">The sequence shown here is derived from an EMBL/GenBank/DDBJ whole genome shotgun (WGS) entry which is preliminary data.</text>
</comment>